<name>A0A1F5G6N6_9BACT</name>
<evidence type="ECO:0000256" key="4">
    <source>
        <dbReference type="SAM" id="Coils"/>
    </source>
</evidence>
<proteinExistence type="inferred from homology"/>
<feature type="domain" description="Multidrug resistance protein MdtA-like C-terminal permuted SH3" evidence="5">
    <location>
        <begin position="291"/>
        <end position="346"/>
    </location>
</feature>
<protein>
    <recommendedName>
        <fullName evidence="5">Multidrug resistance protein MdtA-like C-terminal permuted SH3 domain-containing protein</fullName>
    </recommendedName>
</protein>
<evidence type="ECO:0000256" key="1">
    <source>
        <dbReference type="ARBA" id="ARBA00004196"/>
    </source>
</evidence>
<dbReference type="PANTHER" id="PTHR32347">
    <property type="entry name" value="EFFLUX SYSTEM COMPONENT YKNX-RELATED"/>
    <property type="match status" value="1"/>
</dbReference>
<dbReference type="GO" id="GO:0022857">
    <property type="term" value="F:transmembrane transporter activity"/>
    <property type="evidence" value="ECO:0007669"/>
    <property type="project" value="InterPro"/>
</dbReference>
<keyword evidence="3 4" id="KW-0175">Coiled coil</keyword>
<evidence type="ECO:0000256" key="2">
    <source>
        <dbReference type="ARBA" id="ARBA00009477"/>
    </source>
</evidence>
<organism evidence="6 7">
    <name type="scientific">Candidatus Curtissbacteria bacterium RIFCSPHIGHO2_01_FULL_40_12</name>
    <dbReference type="NCBI Taxonomy" id="1797710"/>
    <lineage>
        <taxon>Bacteria</taxon>
        <taxon>Candidatus Curtissiibacteriota</taxon>
    </lineage>
</organism>
<comment type="similarity">
    <text evidence="2">Belongs to the membrane fusion protein (MFP) (TC 8.A.1) family.</text>
</comment>
<feature type="coiled-coil region" evidence="4">
    <location>
        <begin position="106"/>
        <end position="169"/>
    </location>
</feature>
<evidence type="ECO:0000256" key="3">
    <source>
        <dbReference type="ARBA" id="ARBA00023054"/>
    </source>
</evidence>
<dbReference type="Gene3D" id="2.40.30.170">
    <property type="match status" value="1"/>
</dbReference>
<dbReference type="NCBIfam" id="TIGR01730">
    <property type="entry name" value="RND_mfp"/>
    <property type="match status" value="1"/>
</dbReference>
<dbReference type="InterPro" id="IPR058627">
    <property type="entry name" value="MdtA-like_C"/>
</dbReference>
<sequence>MSVTKIIKKLSKKIPKFLRSKRTLVLAVILIIALSFVLSRGGAKKDAIKTVPVTRQTIVSEVSASGKIGSLNSSILHFAVSGQVVWVGVKEDDYVRRGQAIAALDRERFEIAIRQAEQDVVAADAELAKVYDDISKASDAESFDNRIKRTAAEAKKNKAFDNLKKAERDLKDSTLISPVAGAVVSLNVKPLDNIFTTADVAKVADTGNIEFVAEVDETDVGQIKPDQPAKITLDAFPDQEIFSTVFSIGNESIITSTGATAFEIKLSMPDPQVYRIGMNGEVNIELSKSENALVVPVEAVFDEKFVYVKRQNKFEKREIEVGLSSDFAQEIKLGLGENDQVVTDGFNEINKKSLFDRIFKRG</sequence>
<dbReference type="EMBL" id="MFAY01000057">
    <property type="protein sequence ID" value="OGD87532.1"/>
    <property type="molecule type" value="Genomic_DNA"/>
</dbReference>
<dbReference type="AlphaFoldDB" id="A0A1F5G6N6"/>
<dbReference type="Pfam" id="PF25967">
    <property type="entry name" value="RND-MFP_C"/>
    <property type="match status" value="1"/>
</dbReference>
<comment type="caution">
    <text evidence="6">The sequence shown here is derived from an EMBL/GenBank/DDBJ whole genome shotgun (WGS) entry which is preliminary data.</text>
</comment>
<reference evidence="6 7" key="1">
    <citation type="journal article" date="2016" name="Nat. Commun.">
        <title>Thousands of microbial genomes shed light on interconnected biogeochemical processes in an aquifer system.</title>
        <authorList>
            <person name="Anantharaman K."/>
            <person name="Brown C.T."/>
            <person name="Hug L.A."/>
            <person name="Sharon I."/>
            <person name="Castelle C.J."/>
            <person name="Probst A.J."/>
            <person name="Thomas B.C."/>
            <person name="Singh A."/>
            <person name="Wilkins M.J."/>
            <person name="Karaoz U."/>
            <person name="Brodie E.L."/>
            <person name="Williams K.H."/>
            <person name="Hubbard S.S."/>
            <person name="Banfield J.F."/>
        </authorList>
    </citation>
    <scope>NUCLEOTIDE SEQUENCE [LARGE SCALE GENOMIC DNA]</scope>
</reference>
<dbReference type="SUPFAM" id="SSF111369">
    <property type="entry name" value="HlyD-like secretion proteins"/>
    <property type="match status" value="1"/>
</dbReference>
<evidence type="ECO:0000313" key="7">
    <source>
        <dbReference type="Proteomes" id="UP000178577"/>
    </source>
</evidence>
<dbReference type="Gene3D" id="2.40.420.20">
    <property type="match status" value="1"/>
</dbReference>
<dbReference type="Proteomes" id="UP000178577">
    <property type="component" value="Unassembled WGS sequence"/>
</dbReference>
<gene>
    <name evidence="6" type="ORF">A2693_02985</name>
</gene>
<evidence type="ECO:0000313" key="6">
    <source>
        <dbReference type="EMBL" id="OGD87532.1"/>
    </source>
</evidence>
<dbReference type="GO" id="GO:0030313">
    <property type="term" value="C:cell envelope"/>
    <property type="evidence" value="ECO:0007669"/>
    <property type="project" value="UniProtKB-SubCell"/>
</dbReference>
<accession>A0A1F5G6N6</accession>
<dbReference type="Gene3D" id="2.40.50.100">
    <property type="match status" value="1"/>
</dbReference>
<evidence type="ECO:0000259" key="5">
    <source>
        <dbReference type="Pfam" id="PF25967"/>
    </source>
</evidence>
<comment type="subcellular location">
    <subcellularLocation>
        <location evidence="1">Cell envelope</location>
    </subcellularLocation>
</comment>
<dbReference type="GO" id="GO:0016020">
    <property type="term" value="C:membrane"/>
    <property type="evidence" value="ECO:0007669"/>
    <property type="project" value="InterPro"/>
</dbReference>
<dbReference type="InterPro" id="IPR050465">
    <property type="entry name" value="UPF0194_transport"/>
</dbReference>
<dbReference type="InterPro" id="IPR006143">
    <property type="entry name" value="RND_pump_MFP"/>
</dbReference>